<evidence type="ECO:0000313" key="1">
    <source>
        <dbReference type="EMBL" id="KAI3802126.1"/>
    </source>
</evidence>
<accession>A0ACB9I3L6</accession>
<sequence length="494" mass="55720">MSISCDDNEIETMPPRLLCISDYSSRKVRFEQLVSETDENFWRPIIEGYVHSTFNFLEFNDFSKPVTALTKVEKQKFDREMKKCETLTMSLPEEIVHSLGKCPTLRDIWEALKKKGEATSQAFVFLIKEVLEKKGDSQSDSSADLTDSESIRSGERTQSTETDVMSEESFQTVEDDLSELETDAEPVIVAQKSEVDDDVFMAPCASSLELKPEVVSNSETFCSNCVSVKDKMMRVMDDNVNLICDMKSMHTVNQKLKDNENVCIERIESLKRDISSLTLKIKEQAYHLDMSFAEIEKRNNDLVEKDKELAESKAEVIKLHRKLESFGNSSFLLGHYHDNNKKGKGTSGIGYVPPPFNGKKQPESKPVAKSGVPEKIKQKEVHVGESSSSASYCVKISYMREYRETRSCFSCGLVGHIRIACPHNAKGNRHVTPAKKYVWKSKVSVSDSSKQSSKIDERFDCEWSEDLPRGTINTILVVDSGGSKHTTGNDISKE</sequence>
<dbReference type="Proteomes" id="UP001056120">
    <property type="component" value="Linkage Group LG10"/>
</dbReference>
<dbReference type="EMBL" id="CM042027">
    <property type="protein sequence ID" value="KAI3802126.1"/>
    <property type="molecule type" value="Genomic_DNA"/>
</dbReference>
<keyword evidence="2" id="KW-1185">Reference proteome</keyword>
<reference evidence="1 2" key="2">
    <citation type="journal article" date="2022" name="Mol. Ecol. Resour.">
        <title>The genomes of chicory, endive, great burdock and yacon provide insights into Asteraceae paleo-polyploidization history and plant inulin production.</title>
        <authorList>
            <person name="Fan W."/>
            <person name="Wang S."/>
            <person name="Wang H."/>
            <person name="Wang A."/>
            <person name="Jiang F."/>
            <person name="Liu H."/>
            <person name="Zhao H."/>
            <person name="Xu D."/>
            <person name="Zhang Y."/>
        </authorList>
    </citation>
    <scope>NUCLEOTIDE SEQUENCE [LARGE SCALE GENOMIC DNA]</scope>
    <source>
        <strain evidence="2">cv. Yunnan</strain>
        <tissue evidence="1">Leaves</tissue>
    </source>
</reference>
<proteinExistence type="predicted"/>
<organism evidence="1 2">
    <name type="scientific">Smallanthus sonchifolius</name>
    <dbReference type="NCBI Taxonomy" id="185202"/>
    <lineage>
        <taxon>Eukaryota</taxon>
        <taxon>Viridiplantae</taxon>
        <taxon>Streptophyta</taxon>
        <taxon>Embryophyta</taxon>
        <taxon>Tracheophyta</taxon>
        <taxon>Spermatophyta</taxon>
        <taxon>Magnoliopsida</taxon>
        <taxon>eudicotyledons</taxon>
        <taxon>Gunneridae</taxon>
        <taxon>Pentapetalae</taxon>
        <taxon>asterids</taxon>
        <taxon>campanulids</taxon>
        <taxon>Asterales</taxon>
        <taxon>Asteraceae</taxon>
        <taxon>Asteroideae</taxon>
        <taxon>Heliantheae alliance</taxon>
        <taxon>Millerieae</taxon>
        <taxon>Smallanthus</taxon>
    </lineage>
</organism>
<gene>
    <name evidence="1" type="ORF">L1987_30252</name>
</gene>
<comment type="caution">
    <text evidence="1">The sequence shown here is derived from an EMBL/GenBank/DDBJ whole genome shotgun (WGS) entry which is preliminary data.</text>
</comment>
<evidence type="ECO:0000313" key="2">
    <source>
        <dbReference type="Proteomes" id="UP001056120"/>
    </source>
</evidence>
<protein>
    <submittedName>
        <fullName evidence="1">Uncharacterized protein</fullName>
    </submittedName>
</protein>
<name>A0ACB9I3L6_9ASTR</name>
<reference evidence="2" key="1">
    <citation type="journal article" date="2022" name="Mol. Ecol. Resour.">
        <title>The genomes of chicory, endive, great burdock and yacon provide insights into Asteraceae palaeo-polyploidization history and plant inulin production.</title>
        <authorList>
            <person name="Fan W."/>
            <person name="Wang S."/>
            <person name="Wang H."/>
            <person name="Wang A."/>
            <person name="Jiang F."/>
            <person name="Liu H."/>
            <person name="Zhao H."/>
            <person name="Xu D."/>
            <person name="Zhang Y."/>
        </authorList>
    </citation>
    <scope>NUCLEOTIDE SEQUENCE [LARGE SCALE GENOMIC DNA]</scope>
    <source>
        <strain evidence="2">cv. Yunnan</strain>
    </source>
</reference>